<organism evidence="3 4">
    <name type="scientific">Roseiconus nitratireducens</name>
    <dbReference type="NCBI Taxonomy" id="2605748"/>
    <lineage>
        <taxon>Bacteria</taxon>
        <taxon>Pseudomonadati</taxon>
        <taxon>Planctomycetota</taxon>
        <taxon>Planctomycetia</taxon>
        <taxon>Pirellulales</taxon>
        <taxon>Pirellulaceae</taxon>
        <taxon>Roseiconus</taxon>
    </lineage>
</organism>
<dbReference type="Proteomes" id="UP000324479">
    <property type="component" value="Unassembled WGS sequence"/>
</dbReference>
<keyword evidence="2" id="KW-1133">Transmembrane helix</keyword>
<dbReference type="EMBL" id="VWOX01000003">
    <property type="protein sequence ID" value="KAA5545329.1"/>
    <property type="molecule type" value="Genomic_DNA"/>
</dbReference>
<evidence type="ECO:0000256" key="2">
    <source>
        <dbReference type="SAM" id="Phobius"/>
    </source>
</evidence>
<keyword evidence="4" id="KW-1185">Reference proteome</keyword>
<proteinExistence type="predicted"/>
<feature type="transmembrane region" description="Helical" evidence="2">
    <location>
        <begin position="75"/>
        <end position="98"/>
    </location>
</feature>
<evidence type="ECO:0000256" key="1">
    <source>
        <dbReference type="SAM" id="MobiDB-lite"/>
    </source>
</evidence>
<keyword evidence="2" id="KW-0812">Transmembrane</keyword>
<reference evidence="3 4" key="1">
    <citation type="submission" date="2019-08" db="EMBL/GenBank/DDBJ databases">
        <authorList>
            <person name="Dhanesh K."/>
            <person name="Kumar G."/>
            <person name="Sasikala C."/>
            <person name="Venkata Ramana C."/>
        </authorList>
    </citation>
    <scope>NUCLEOTIDE SEQUENCE [LARGE SCALE GENOMIC DNA]</scope>
    <source>
        <strain evidence="3 4">JC645</strain>
    </source>
</reference>
<evidence type="ECO:0000313" key="4">
    <source>
        <dbReference type="Proteomes" id="UP000324479"/>
    </source>
</evidence>
<dbReference type="RefSeq" id="WP_150075599.1">
    <property type="nucleotide sequence ID" value="NZ_VWOX01000003.1"/>
</dbReference>
<keyword evidence="2" id="KW-0472">Membrane</keyword>
<feature type="region of interest" description="Disordered" evidence="1">
    <location>
        <begin position="1"/>
        <end position="22"/>
    </location>
</feature>
<sequence length="196" mass="20535">MNDPARNPYAAGSSTPGAGGTGRTIATIRSASATGMTITFALVSGVTFITAVMIWMSSGSLQPGESWFRFDRQSVLLLGFGFLVLLGGAGAAFAIRILMTRQAMQQNPPTDQPLPQPLTDDATLPPWAQSLLGSVSASTIVGQALMEGPAIINAILLMIDDNLAHLVPIVLAVIGILLQTPTSSRYQRILEDAARG</sequence>
<accession>A0A5M6DGJ6</accession>
<dbReference type="AlphaFoldDB" id="A0A5M6DGJ6"/>
<evidence type="ECO:0000313" key="3">
    <source>
        <dbReference type="EMBL" id="KAA5545329.1"/>
    </source>
</evidence>
<name>A0A5M6DGJ6_9BACT</name>
<feature type="transmembrane region" description="Helical" evidence="2">
    <location>
        <begin position="33"/>
        <end position="55"/>
    </location>
</feature>
<gene>
    <name evidence="3" type="ORF">FYK55_06650</name>
</gene>
<comment type="caution">
    <text evidence="3">The sequence shown here is derived from an EMBL/GenBank/DDBJ whole genome shotgun (WGS) entry which is preliminary data.</text>
</comment>
<protein>
    <submittedName>
        <fullName evidence="3">Uncharacterized protein</fullName>
    </submittedName>
</protein>